<dbReference type="AlphaFoldDB" id="A0ABD0U1V8"/>
<name>A0ABD0U1V8_DENTH</name>
<feature type="region of interest" description="Disordered" evidence="1">
    <location>
        <begin position="381"/>
        <end position="431"/>
    </location>
</feature>
<dbReference type="Proteomes" id="UP001552299">
    <property type="component" value="Unassembled WGS sequence"/>
</dbReference>
<proteinExistence type="predicted"/>
<keyword evidence="3" id="KW-1185">Reference proteome</keyword>
<evidence type="ECO:0000313" key="2">
    <source>
        <dbReference type="EMBL" id="KAL0905795.1"/>
    </source>
</evidence>
<organism evidence="2 3">
    <name type="scientific">Dendrobium thyrsiflorum</name>
    <name type="common">Pinecone-like raceme dendrobium</name>
    <name type="synonym">Orchid</name>
    <dbReference type="NCBI Taxonomy" id="117978"/>
    <lineage>
        <taxon>Eukaryota</taxon>
        <taxon>Viridiplantae</taxon>
        <taxon>Streptophyta</taxon>
        <taxon>Embryophyta</taxon>
        <taxon>Tracheophyta</taxon>
        <taxon>Spermatophyta</taxon>
        <taxon>Magnoliopsida</taxon>
        <taxon>Liliopsida</taxon>
        <taxon>Asparagales</taxon>
        <taxon>Orchidaceae</taxon>
        <taxon>Epidendroideae</taxon>
        <taxon>Malaxideae</taxon>
        <taxon>Dendrobiinae</taxon>
        <taxon>Dendrobium</taxon>
    </lineage>
</organism>
<comment type="caution">
    <text evidence="2">The sequence shown here is derived from an EMBL/GenBank/DDBJ whole genome shotgun (WGS) entry which is preliminary data.</text>
</comment>
<evidence type="ECO:0000256" key="1">
    <source>
        <dbReference type="SAM" id="MobiDB-lite"/>
    </source>
</evidence>
<dbReference type="EMBL" id="JANQDX010000018">
    <property type="protein sequence ID" value="KAL0905795.1"/>
    <property type="molecule type" value="Genomic_DNA"/>
</dbReference>
<feature type="region of interest" description="Disordered" evidence="1">
    <location>
        <begin position="292"/>
        <end position="314"/>
    </location>
</feature>
<gene>
    <name evidence="2" type="ORF">M5K25_024234</name>
</gene>
<protein>
    <submittedName>
        <fullName evidence="2">Uncharacterized protein</fullName>
    </submittedName>
</protein>
<reference evidence="2 3" key="1">
    <citation type="journal article" date="2024" name="Plant Biotechnol. J.">
        <title>Dendrobium thyrsiflorum genome and its molecular insights into genes involved in important horticultural traits.</title>
        <authorList>
            <person name="Chen B."/>
            <person name="Wang J.Y."/>
            <person name="Zheng P.J."/>
            <person name="Li K.L."/>
            <person name="Liang Y.M."/>
            <person name="Chen X.F."/>
            <person name="Zhang C."/>
            <person name="Zhao X."/>
            <person name="He X."/>
            <person name="Zhang G.Q."/>
            <person name="Liu Z.J."/>
            <person name="Xu Q."/>
        </authorList>
    </citation>
    <scope>NUCLEOTIDE SEQUENCE [LARGE SCALE GENOMIC DNA]</scope>
    <source>
        <strain evidence="2">GZMU011</strain>
    </source>
</reference>
<evidence type="ECO:0000313" key="3">
    <source>
        <dbReference type="Proteomes" id="UP001552299"/>
    </source>
</evidence>
<accession>A0ABD0U1V8</accession>
<sequence>MQHWNVEGGHKLKNKQIEVVKSLSAYHRKPLQSIDLNCLLASSTTARSSAGLPTDAVPPPDHHLRLGVLPDHHLRPEVAPNNHLTPGVIPDHHLRPGVLLDHHLSPGVLPDHHLRLGVLPDLRPGVLSELHLRPEVTPDHYLTPELHWITAEARSFAGPPPEAQSYVGLPPDHRLTSEFCQPTARLPIGLGTSKTSDICLFPHSGQNPVGEGTSGPIFEDRIQKMEESHNEILQLLRETRGPVLAPPEKILLPRDPPGLEDVQPEQFHIEIPLPPLRMRPLTHQDIELADTASSTHPSRTDRQPHIPPDAPENLARPHIAELPRNALQQELQRLINKTIMFATLISRKGIRFLLPPNTSRTGLSDSVFNLPQFLMAVKEFRPDPRDPAGALPPNFTGRIRKLQGTKASNFGSGTETGGPSKVGHRADHGET</sequence>